<proteinExistence type="predicted"/>
<feature type="transmembrane region" description="Helical" evidence="1">
    <location>
        <begin position="21"/>
        <end position="44"/>
    </location>
</feature>
<sequence>MKKVPSDAADDAPARRLVTTPAFWCALVGVASLVMGAWVMARWAAAGVHSPDNAGGSISPVRTAITWAVQAATVTIAIICAVYVVRDCRSRGHFTLNAGMFLGFILASWQSPLFNYREITFVVNRYVLRVNSWGPYIPGWDPPHRELLFEAPVAITGVGFGILILWVWAQCWMALKIADRFPRWSWIRLVTAIFLAGMIADAVFEFAWISTGIYSHAHAWRPAALFAGHWYNLPLSKVFSASVFTTPFALMWYLERTRGTTPWIYRGAELASTPTTANLTRALSAIGVANIATLVYLGWFIAAGTVGGPMPADTPSYMWPPNAR</sequence>
<dbReference type="AlphaFoldDB" id="A0A2P4UE40"/>
<dbReference type="EMBL" id="MTBP01000003">
    <property type="protein sequence ID" value="POM23319.1"/>
    <property type="molecule type" value="Genomic_DNA"/>
</dbReference>
<keyword evidence="3" id="KW-1185">Reference proteome</keyword>
<dbReference type="InterPro" id="IPR033459">
    <property type="entry name" value="AveC-like"/>
</dbReference>
<comment type="caution">
    <text evidence="2">The sequence shown here is derived from an EMBL/GenBank/DDBJ whole genome shotgun (WGS) entry which is preliminary data.</text>
</comment>
<dbReference type="RefSeq" id="WP_103564956.1">
    <property type="nucleotide sequence ID" value="NZ_MTBP01000003.1"/>
</dbReference>
<gene>
    <name evidence="2" type="ORF">BTM25_44720</name>
</gene>
<dbReference type="Proteomes" id="UP000242367">
    <property type="component" value="Unassembled WGS sequence"/>
</dbReference>
<reference evidence="2 3" key="1">
    <citation type="journal article" date="2017" name="Chemistry">
        <title>Isolation, Biosynthesis and Chemical Modifications of Rubterolones A-F: Rare Tropolone Alkaloids from Actinomadura sp. 5-2.</title>
        <authorList>
            <person name="Guo H."/>
            <person name="Benndorf R."/>
            <person name="Leichnitz D."/>
            <person name="Klassen J.L."/>
            <person name="Vollmers J."/>
            <person name="Gorls H."/>
            <person name="Steinacker M."/>
            <person name="Weigel C."/>
            <person name="Dahse H.M."/>
            <person name="Kaster A.K."/>
            <person name="de Beer Z.W."/>
            <person name="Poulsen M."/>
            <person name="Beemelmanns C."/>
        </authorList>
    </citation>
    <scope>NUCLEOTIDE SEQUENCE [LARGE SCALE GENOMIC DNA]</scope>
    <source>
        <strain evidence="2 3">5-2</strain>
    </source>
</reference>
<feature type="transmembrane region" description="Helical" evidence="1">
    <location>
        <begin position="92"/>
        <end position="109"/>
    </location>
</feature>
<feature type="transmembrane region" description="Helical" evidence="1">
    <location>
        <begin position="229"/>
        <end position="254"/>
    </location>
</feature>
<accession>A0A2P4UE40</accession>
<evidence type="ECO:0000256" key="1">
    <source>
        <dbReference type="SAM" id="Phobius"/>
    </source>
</evidence>
<organism evidence="2 3">
    <name type="scientific">Actinomadura rubteroloni</name>
    <dbReference type="NCBI Taxonomy" id="1926885"/>
    <lineage>
        <taxon>Bacteria</taxon>
        <taxon>Bacillati</taxon>
        <taxon>Actinomycetota</taxon>
        <taxon>Actinomycetes</taxon>
        <taxon>Streptosporangiales</taxon>
        <taxon>Thermomonosporaceae</taxon>
        <taxon>Actinomadura</taxon>
    </lineage>
</organism>
<name>A0A2P4UE40_9ACTN</name>
<feature type="transmembrane region" description="Helical" evidence="1">
    <location>
        <begin position="187"/>
        <end position="209"/>
    </location>
</feature>
<evidence type="ECO:0000313" key="3">
    <source>
        <dbReference type="Proteomes" id="UP000242367"/>
    </source>
</evidence>
<keyword evidence="1" id="KW-0472">Membrane</keyword>
<protein>
    <recommendedName>
        <fullName evidence="4">Spirocyclase, AveC family</fullName>
    </recommendedName>
</protein>
<keyword evidence="1" id="KW-1133">Transmembrane helix</keyword>
<feature type="transmembrane region" description="Helical" evidence="1">
    <location>
        <begin position="282"/>
        <end position="302"/>
    </location>
</feature>
<evidence type="ECO:0000313" key="2">
    <source>
        <dbReference type="EMBL" id="POM23319.1"/>
    </source>
</evidence>
<dbReference type="Pfam" id="PF17198">
    <property type="entry name" value="AveC_like"/>
    <property type="match status" value="1"/>
</dbReference>
<feature type="transmembrane region" description="Helical" evidence="1">
    <location>
        <begin position="153"/>
        <end position="175"/>
    </location>
</feature>
<evidence type="ECO:0008006" key="4">
    <source>
        <dbReference type="Google" id="ProtNLM"/>
    </source>
</evidence>
<keyword evidence="1" id="KW-0812">Transmembrane</keyword>
<feature type="transmembrane region" description="Helical" evidence="1">
    <location>
        <begin position="64"/>
        <end position="85"/>
    </location>
</feature>